<evidence type="ECO:0000256" key="1">
    <source>
        <dbReference type="SAM" id="MobiDB-lite"/>
    </source>
</evidence>
<dbReference type="Proteomes" id="UP000053660">
    <property type="component" value="Unassembled WGS sequence"/>
</dbReference>
<accession>A0A0B1SK12</accession>
<feature type="region of interest" description="Disordered" evidence="1">
    <location>
        <begin position="154"/>
        <end position="196"/>
    </location>
</feature>
<dbReference type="AlphaFoldDB" id="A0A0B1SK12"/>
<sequence>MPFSTGEQLLILDQHSSIDASPTEDKHRSSIQSGNKSSGSKITTSKTETQKYGGMSSSAIASIYSRRAVTNSPKTAISTAIASGPLSTINAATAENRSITGNNPESDRITYGNIVTSSVRAGVFMKHGLLLFNTTHLNYYVNLDLQLVEQNNSSRTRRPLELQSSTDAAKINSRAKRDGDKSPASTTTNSKAETQEDGMCSCPYSGYFQVFHVYYWRIPYSCN</sequence>
<protein>
    <submittedName>
        <fullName evidence="2">Uncharacterized protein</fullName>
    </submittedName>
</protein>
<gene>
    <name evidence="2" type="ORF">OESDEN_16416</name>
</gene>
<evidence type="ECO:0000313" key="3">
    <source>
        <dbReference type="Proteomes" id="UP000053660"/>
    </source>
</evidence>
<feature type="compositionally biased region" description="Low complexity" evidence="1">
    <location>
        <begin position="30"/>
        <end position="47"/>
    </location>
</feature>
<dbReference type="EMBL" id="KN571347">
    <property type="protein sequence ID" value="KHJ83877.1"/>
    <property type="molecule type" value="Genomic_DNA"/>
</dbReference>
<name>A0A0B1SK12_OESDE</name>
<feature type="compositionally biased region" description="Polar residues" evidence="1">
    <location>
        <begin position="183"/>
        <end position="192"/>
    </location>
</feature>
<proteinExistence type="predicted"/>
<organism evidence="2 3">
    <name type="scientific">Oesophagostomum dentatum</name>
    <name type="common">Nodular worm</name>
    <dbReference type="NCBI Taxonomy" id="61180"/>
    <lineage>
        <taxon>Eukaryota</taxon>
        <taxon>Metazoa</taxon>
        <taxon>Ecdysozoa</taxon>
        <taxon>Nematoda</taxon>
        <taxon>Chromadorea</taxon>
        <taxon>Rhabditida</taxon>
        <taxon>Rhabditina</taxon>
        <taxon>Rhabditomorpha</taxon>
        <taxon>Strongyloidea</taxon>
        <taxon>Strongylidae</taxon>
        <taxon>Oesophagostomum</taxon>
    </lineage>
</organism>
<reference evidence="2 3" key="1">
    <citation type="submission" date="2014-03" db="EMBL/GenBank/DDBJ databases">
        <title>Draft genome of the hookworm Oesophagostomum dentatum.</title>
        <authorList>
            <person name="Mitreva M."/>
        </authorList>
    </citation>
    <scope>NUCLEOTIDE SEQUENCE [LARGE SCALE GENOMIC DNA]</scope>
    <source>
        <strain evidence="2 3">OD-Hann</strain>
    </source>
</reference>
<evidence type="ECO:0000313" key="2">
    <source>
        <dbReference type="EMBL" id="KHJ83877.1"/>
    </source>
</evidence>
<feature type="region of interest" description="Disordered" evidence="1">
    <location>
        <begin position="13"/>
        <end position="51"/>
    </location>
</feature>
<keyword evidence="3" id="KW-1185">Reference proteome</keyword>